<reference evidence="1 2" key="1">
    <citation type="submission" date="2020-08" db="EMBL/GenBank/DDBJ databases">
        <title>Functional genomics of gut bacteria from endangered species of beetles.</title>
        <authorList>
            <person name="Carlos-Shanley C."/>
        </authorList>
    </citation>
    <scope>NUCLEOTIDE SEQUENCE [LARGE SCALE GENOMIC DNA]</scope>
    <source>
        <strain evidence="1 2">S00192</strain>
    </source>
</reference>
<dbReference type="EMBL" id="JACHLJ010000001">
    <property type="protein sequence ID" value="MBB5770836.1"/>
    <property type="molecule type" value="Genomic_DNA"/>
</dbReference>
<comment type="caution">
    <text evidence="1">The sequence shown here is derived from an EMBL/GenBank/DDBJ whole genome shotgun (WGS) entry which is preliminary data.</text>
</comment>
<dbReference type="RefSeq" id="WP_184278437.1">
    <property type="nucleotide sequence ID" value="NZ_JACHLJ010000001.1"/>
</dbReference>
<gene>
    <name evidence="1" type="ORF">HNP47_000805</name>
</gene>
<dbReference type="Proteomes" id="UP000556201">
    <property type="component" value="Unassembled WGS sequence"/>
</dbReference>
<name>A0A7W9FSS5_BREVE</name>
<protein>
    <submittedName>
        <fullName evidence="1">Uncharacterized protein</fullName>
    </submittedName>
</protein>
<accession>A0A7W9FSS5</accession>
<proteinExistence type="predicted"/>
<sequence length="68" mass="7238">MALWIQNVTADPFTPDKHPSDYVVRINNSPPLASFQHCRIDGAAECLRAAADAVEAALKSTAAKEGGE</sequence>
<evidence type="ECO:0000313" key="2">
    <source>
        <dbReference type="Proteomes" id="UP000556201"/>
    </source>
</evidence>
<evidence type="ECO:0000313" key="1">
    <source>
        <dbReference type="EMBL" id="MBB5770836.1"/>
    </source>
</evidence>
<organism evidence="1 2">
    <name type="scientific">Brevundimonas vesicularis</name>
    <name type="common">Pseudomonas vesicularis</name>
    <dbReference type="NCBI Taxonomy" id="41276"/>
    <lineage>
        <taxon>Bacteria</taxon>
        <taxon>Pseudomonadati</taxon>
        <taxon>Pseudomonadota</taxon>
        <taxon>Alphaproteobacteria</taxon>
        <taxon>Caulobacterales</taxon>
        <taxon>Caulobacteraceae</taxon>
        <taxon>Brevundimonas</taxon>
    </lineage>
</organism>
<dbReference type="AlphaFoldDB" id="A0A7W9FSS5"/>